<gene>
    <name evidence="1" type="ORF">JA33_081</name>
</gene>
<evidence type="ECO:0000313" key="1">
    <source>
        <dbReference type="EMBL" id="AXG67455.1"/>
    </source>
</evidence>
<reference evidence="1 2" key="1">
    <citation type="journal article" date="2018" name="Front. Microbiol.">
        <title>Jumbo Bacteriophages Are Represented Within an Increasing Diversity of Environmental Viruses Infecting the Emerging Phytopathogen, Dickeya solani.</title>
        <authorList>
            <person name="Day A.W."/>
            <person name="Ahn J."/>
            <person name="Salmond G.P.C."/>
        </authorList>
    </citation>
    <scope>NUCLEOTIDE SEQUENCE [LARGE SCALE GENOMIC DNA]</scope>
</reference>
<dbReference type="Proteomes" id="UP000263072">
    <property type="component" value="Segment"/>
</dbReference>
<protein>
    <submittedName>
        <fullName evidence="1">Putative membrane protein</fullName>
    </submittedName>
</protein>
<evidence type="ECO:0000313" key="2">
    <source>
        <dbReference type="Proteomes" id="UP000263072"/>
    </source>
</evidence>
<organism evidence="1 2">
    <name type="scientific">Dickeya phage vB_DsoM_JA33</name>
    <dbReference type="NCBI Taxonomy" id="2283032"/>
    <lineage>
        <taxon>Viruses</taxon>
        <taxon>Duplodnaviria</taxon>
        <taxon>Heunggongvirae</taxon>
        <taxon>Uroviricota</taxon>
        <taxon>Caudoviricetes</taxon>
        <taxon>Salmondvirus</taxon>
        <taxon>Salmondvirus JA11</taxon>
    </lineage>
</organism>
<accession>A0A384ZZ02</accession>
<name>A0A384ZZ02_9CAUD</name>
<sequence>MEIIRLPIYTSNVPIPAEGKRPSDEPPVKYGLENIVHTVAAANIPDPQNIVVSEGTTLTAIGATAQFNLTTFNNCYPISWLNTGTNKLKFRVKALLTASFIGTVDSFLSLYNCIVINTNIGSTPYGGFLVLTIGKEGSGADLILSDANFLNGKFYASANRVSGEF</sequence>
<dbReference type="EMBL" id="MH460462">
    <property type="protein sequence ID" value="AXG67455.1"/>
    <property type="molecule type" value="Genomic_DNA"/>
</dbReference>
<proteinExistence type="predicted"/>